<reference evidence="2 3" key="1">
    <citation type="journal article" date="2024" name="Microbiol. Resour. Announc.">
        <title>Genome annotations for the ascomycete fungi Trichoderma harzianum, Trichoderma aggressivum, and Purpureocillium lilacinum.</title>
        <authorList>
            <person name="Beijen E.P.W."/>
            <person name="Ohm R.A."/>
        </authorList>
    </citation>
    <scope>NUCLEOTIDE SEQUENCE [LARGE SCALE GENOMIC DNA]</scope>
    <source>
        <strain evidence="2 3">CBS 150709</strain>
    </source>
</reference>
<evidence type="ECO:0000256" key="1">
    <source>
        <dbReference type="SAM" id="MobiDB-lite"/>
    </source>
</evidence>
<protein>
    <recommendedName>
        <fullName evidence="4">Prefoldin subunit 3</fullName>
    </recommendedName>
</protein>
<dbReference type="EMBL" id="JAWRVI010000004">
    <property type="protein sequence ID" value="KAK4094015.1"/>
    <property type="molecule type" value="Genomic_DNA"/>
</dbReference>
<keyword evidence="3" id="KW-1185">Reference proteome</keyword>
<comment type="caution">
    <text evidence="2">The sequence shown here is derived from an EMBL/GenBank/DDBJ whole genome shotgun (WGS) entry which is preliminary data.</text>
</comment>
<feature type="region of interest" description="Disordered" evidence="1">
    <location>
        <begin position="1147"/>
        <end position="1167"/>
    </location>
</feature>
<feature type="region of interest" description="Disordered" evidence="1">
    <location>
        <begin position="1060"/>
        <end position="1096"/>
    </location>
</feature>
<evidence type="ECO:0000313" key="3">
    <source>
        <dbReference type="Proteomes" id="UP001287286"/>
    </source>
</evidence>
<organism evidence="2 3">
    <name type="scientific">Purpureocillium lilacinum</name>
    <name type="common">Paecilomyces lilacinus</name>
    <dbReference type="NCBI Taxonomy" id="33203"/>
    <lineage>
        <taxon>Eukaryota</taxon>
        <taxon>Fungi</taxon>
        <taxon>Dikarya</taxon>
        <taxon>Ascomycota</taxon>
        <taxon>Pezizomycotina</taxon>
        <taxon>Sordariomycetes</taxon>
        <taxon>Hypocreomycetidae</taxon>
        <taxon>Hypocreales</taxon>
        <taxon>Ophiocordycipitaceae</taxon>
        <taxon>Purpureocillium</taxon>
    </lineage>
</organism>
<proteinExistence type="predicted"/>
<evidence type="ECO:0000313" key="2">
    <source>
        <dbReference type="EMBL" id="KAK4094015.1"/>
    </source>
</evidence>
<feature type="compositionally biased region" description="Basic and acidic residues" evidence="1">
    <location>
        <begin position="109"/>
        <end position="120"/>
    </location>
</feature>
<feature type="region of interest" description="Disordered" evidence="1">
    <location>
        <begin position="95"/>
        <end position="120"/>
    </location>
</feature>
<sequence length="1183" mass="131634">MQTNALPFGDAESMRRYAQECDTGAGAKAALAVPFARHVPGKSPTPKALSPHQVTIRAATSQAAVAAKDDSHEASRKQHLAGFHPETLSIALNRRASKPTRPAQTYATTDDRPRNEPETKDFGHVDVAAHTGSGAQSENKAAFRASRRHRLIQNDVEANQPVNEMTTGTILRKVLGSEGDKLNWKKKVAEARSLRLPIILLQMMMRDEAQRHGDTALLKLLPDDLEWRRLLVLVCRTGYTEKQLQDYRHILQGTSDDERCRRLLHLGGAAPMFLFSFLVRSSSRLTDVSTLAKLIESCHVYYAVGEQQRRGHGRDSPTAGSITEKALNLGQDKFDLVMRLLTRQCLRLEPRLIVKLAEVAARHIQSIATYAEEPRKLFLVQCEVFNKCLRIFRPHAGVQLAQRSLPNAYFWEAQRILLAMSDSLGKPLLLDRGGFRAIREVLAGQPKNQIEIHSSTRHAPTWPPYLQPGDGMDERADPEENWSRTVSAGMLMQEAGFAKDEHDDALDILQGMTTDGTPTIQQRALMGRGRHVGVWEASIRATRNAQEAWERFQNPPEAGAKAGPQEYAAMLEKLVLREADGGSRLLPGDKALNFPTHHEANLAEFERARLRPPSVAQLYHHMRLNGVKPRDNCLRILVANAESLDTAHRYLRESTEKGRVVRALMADEPEPASLRAVPMGLFAAYIQACSRTEGKRGGRQLMRAVRMAEMRLDADESRWSPYIWGLILKNLSQHHRALRMSLSEQVDMFLHVTERIEHSHGLHLSTFVQLAKCIRKATRREVVKLLADLESGETTKRSHVWQLYDRQAAASTTTDGHRLPSGKPHSASARTPLFLLNSAADRIKEIFDTLVERESKSRAVLDAQNVAALERISARMDPVRSDHVHEYTLSLAFVGEFGEMARTLRWVMEQWSQEDVVEAMAGLDEPPAHGDFFEALCAFRLLAEPMLDRETVSTVRTSAAGLPLGWTWPDDEAVAAYAEMQHDESIAALRRVLDWVRARQAGGRGDDAEQGRAPNQRGQMNSLLLVYTLHHPAWPLSVDDRTPRRKLKQDAALPVRLPRLSLSQQWAKPSQSSSNNPTGTATASDKGSRVVSSGVAAGEVGGEAAIGQRRLPPAEPAPVDWVDWATGRLPRRETGGCVPIISASQETPTTYHLDQRSRPGPGDARASVTARSLLRCNFAGTLE</sequence>
<feature type="compositionally biased region" description="Polar residues" evidence="1">
    <location>
        <begin position="1061"/>
        <end position="1085"/>
    </location>
</feature>
<gene>
    <name evidence="2" type="ORF">Purlil1_1506</name>
</gene>
<name>A0ABR0CCL1_PURLI</name>
<accession>A0ABR0CCL1</accession>
<evidence type="ECO:0008006" key="4">
    <source>
        <dbReference type="Google" id="ProtNLM"/>
    </source>
</evidence>
<dbReference type="Proteomes" id="UP001287286">
    <property type="component" value="Unassembled WGS sequence"/>
</dbReference>